<dbReference type="PROSITE" id="PS50994">
    <property type="entry name" value="INTEGRASE"/>
    <property type="match status" value="1"/>
</dbReference>
<dbReference type="AlphaFoldDB" id="A0A699H985"/>
<dbReference type="GO" id="GO:0016787">
    <property type="term" value="F:hydrolase activity"/>
    <property type="evidence" value="ECO:0007669"/>
    <property type="project" value="UniProtKB-KW"/>
</dbReference>
<evidence type="ECO:0000256" key="2">
    <source>
        <dbReference type="ARBA" id="ARBA00022801"/>
    </source>
</evidence>
<dbReference type="InterPro" id="IPR013103">
    <property type="entry name" value="RVT_2"/>
</dbReference>
<keyword evidence="2" id="KW-0378">Hydrolase</keyword>
<dbReference type="InterPro" id="IPR012337">
    <property type="entry name" value="RNaseH-like_sf"/>
</dbReference>
<feature type="domain" description="Integrase catalytic" evidence="3">
    <location>
        <begin position="205"/>
        <end position="380"/>
    </location>
</feature>
<dbReference type="PANTHER" id="PTHR42648:SF32">
    <property type="entry name" value="RIBONUCLEASE H-LIKE DOMAIN, GAG-PRE-INTEGRASE DOMAIN PROTEIN-RELATED"/>
    <property type="match status" value="1"/>
</dbReference>
<comment type="caution">
    <text evidence="4">The sequence shown here is derived from an EMBL/GenBank/DDBJ whole genome shotgun (WGS) entry which is preliminary data.</text>
</comment>
<dbReference type="InterPro" id="IPR036397">
    <property type="entry name" value="RNaseH_sf"/>
</dbReference>
<sequence length="750" mass="86098">MDHIATLKGKCVSEGDKSDNISKVIAQGMCKLDLEPLSPKLLKNKEAHVDYLKHTKENADTLCEIVKKARELRSLDSDLDSACKFATQIQELLVYVSATCPSSSKQSEKLIEVTPINKNKKVRTFTIDGNTCPLTRIISTTLVSSKKPLSTTIVKKPPPSSNNSGKLKDITNIGRLNRPLVLGLKPLQAHDRAALSAHQLKSKKYPHKPKSDDSIQEKLYLLHMNLCGLMRIESINGKKYILVIVDNYSRFTWVKFLRSKDEIPEIVIKLLKKIQVRLNATVRNIQINNETEFVNQILQAYYDDVRISHQTLVVRTLQQNDVDKRQNRTLVEAAHTMLIFSKAPLFLWAETVATTCYTQNRSLIRKHHNKTPYEHLHDRKPNLTYFYVFGALCYPTNDGEDLGLRLELQLMTPGIITSGLVQNPPSSSPHVPSTKNDWDILFQLMFYAYFNPILSVVSQISITAAPRHANSIDSPFSTFIDQDAPSTIRTLKKHCWNLHGYMRCKKKFKSLNKRMFRRPYLVQIMIIKLMWIFKVKQDEFGGVLKNKARLVAKGYRQEEGIYFEESFTPVARIEAIKIFVANVANKNIKNYQMDVKTTFLNGELREKVYAQPIENHLHAVKRIFRYLKGTINIGIWYSKDINIALKAYADVDHAGCQDTRRSTSGSAQFLVDRLMRSQQIDYGFEFNKISLYCDNKSAIALCCNNVQHSRSKHIDVRYYFIIEQVENSMVKLYFARTKYQLADIFTKVLP</sequence>
<dbReference type="InterPro" id="IPR039537">
    <property type="entry name" value="Retrotran_Ty1/copia-like"/>
</dbReference>
<keyword evidence="1" id="KW-0479">Metal-binding</keyword>
<dbReference type="InterPro" id="IPR001584">
    <property type="entry name" value="Integrase_cat-core"/>
</dbReference>
<dbReference type="Pfam" id="PF07727">
    <property type="entry name" value="RVT_2"/>
    <property type="match status" value="1"/>
</dbReference>
<organism evidence="4">
    <name type="scientific">Tanacetum cinerariifolium</name>
    <name type="common">Dalmatian daisy</name>
    <name type="synonym">Chrysanthemum cinerariifolium</name>
    <dbReference type="NCBI Taxonomy" id="118510"/>
    <lineage>
        <taxon>Eukaryota</taxon>
        <taxon>Viridiplantae</taxon>
        <taxon>Streptophyta</taxon>
        <taxon>Embryophyta</taxon>
        <taxon>Tracheophyta</taxon>
        <taxon>Spermatophyta</taxon>
        <taxon>Magnoliopsida</taxon>
        <taxon>eudicotyledons</taxon>
        <taxon>Gunneridae</taxon>
        <taxon>Pentapetalae</taxon>
        <taxon>asterids</taxon>
        <taxon>campanulids</taxon>
        <taxon>Asterales</taxon>
        <taxon>Asteraceae</taxon>
        <taxon>Asteroideae</taxon>
        <taxon>Anthemideae</taxon>
        <taxon>Anthemidinae</taxon>
        <taxon>Tanacetum</taxon>
    </lineage>
</organism>
<evidence type="ECO:0000259" key="3">
    <source>
        <dbReference type="PROSITE" id="PS50994"/>
    </source>
</evidence>
<dbReference type="SUPFAM" id="SSF53098">
    <property type="entry name" value="Ribonuclease H-like"/>
    <property type="match status" value="1"/>
</dbReference>
<dbReference type="Gene3D" id="3.30.420.10">
    <property type="entry name" value="Ribonuclease H-like superfamily/Ribonuclease H"/>
    <property type="match status" value="1"/>
</dbReference>
<dbReference type="GO" id="GO:0003676">
    <property type="term" value="F:nucleic acid binding"/>
    <property type="evidence" value="ECO:0007669"/>
    <property type="project" value="InterPro"/>
</dbReference>
<reference evidence="4" key="1">
    <citation type="journal article" date="2019" name="Sci. Rep.">
        <title>Draft genome of Tanacetum cinerariifolium, the natural source of mosquito coil.</title>
        <authorList>
            <person name="Yamashiro T."/>
            <person name="Shiraishi A."/>
            <person name="Satake H."/>
            <person name="Nakayama K."/>
        </authorList>
    </citation>
    <scope>NUCLEOTIDE SEQUENCE</scope>
</reference>
<dbReference type="PANTHER" id="PTHR42648">
    <property type="entry name" value="TRANSPOSASE, PUTATIVE-RELATED"/>
    <property type="match status" value="1"/>
</dbReference>
<protein>
    <submittedName>
        <fullName evidence="4">Gag-Pol polyprotein</fullName>
    </submittedName>
</protein>
<evidence type="ECO:0000256" key="1">
    <source>
        <dbReference type="ARBA" id="ARBA00022723"/>
    </source>
</evidence>
<dbReference type="CDD" id="cd09272">
    <property type="entry name" value="RNase_HI_RT_Ty1"/>
    <property type="match status" value="1"/>
</dbReference>
<proteinExistence type="predicted"/>
<gene>
    <name evidence="4" type="ORF">Tci_338655</name>
</gene>
<accession>A0A699H985</accession>
<dbReference type="GO" id="GO:0015074">
    <property type="term" value="P:DNA integration"/>
    <property type="evidence" value="ECO:0007669"/>
    <property type="project" value="InterPro"/>
</dbReference>
<dbReference type="EMBL" id="BKCJ010122295">
    <property type="protein sequence ID" value="GEX66680.1"/>
    <property type="molecule type" value="Genomic_DNA"/>
</dbReference>
<evidence type="ECO:0000313" key="4">
    <source>
        <dbReference type="EMBL" id="GEX66680.1"/>
    </source>
</evidence>
<dbReference type="GO" id="GO:0046872">
    <property type="term" value="F:metal ion binding"/>
    <property type="evidence" value="ECO:0007669"/>
    <property type="project" value="UniProtKB-KW"/>
</dbReference>
<name>A0A699H985_TANCI</name>